<feature type="transmembrane region" description="Helical" evidence="2">
    <location>
        <begin position="293"/>
        <end position="317"/>
    </location>
</feature>
<evidence type="ECO:0000259" key="3">
    <source>
        <dbReference type="PROSITE" id="PS50050"/>
    </source>
</evidence>
<dbReference type="InterPro" id="IPR009030">
    <property type="entry name" value="Growth_fac_rcpt_cys_sf"/>
</dbReference>
<proteinExistence type="predicted"/>
<dbReference type="EMBL" id="JAFBMS010000021">
    <property type="protein sequence ID" value="KAG9344000.1"/>
    <property type="molecule type" value="Genomic_DNA"/>
</dbReference>
<dbReference type="Gene3D" id="2.10.50.10">
    <property type="entry name" value="Tumor Necrosis Factor Receptor, subunit A, domain 2"/>
    <property type="match status" value="2"/>
</dbReference>
<evidence type="ECO:0000256" key="1">
    <source>
        <dbReference type="PROSITE-ProRule" id="PRU00206"/>
    </source>
</evidence>
<keyword evidence="2" id="KW-1133">Transmembrane helix</keyword>
<dbReference type="PROSITE" id="PS50050">
    <property type="entry name" value="TNFR_NGFR_2"/>
    <property type="match status" value="1"/>
</dbReference>
<keyword evidence="5" id="KW-1185">Reference proteome</keyword>
<protein>
    <recommendedName>
        <fullName evidence="3">TNFR-Cys domain-containing protein</fullName>
    </recommendedName>
</protein>
<dbReference type="PANTHER" id="PTHR46967:SF1">
    <property type="entry name" value="KERATIN-ASSOCIATED PROTEIN 16-1-LIKE"/>
    <property type="match status" value="1"/>
</dbReference>
<evidence type="ECO:0000313" key="4">
    <source>
        <dbReference type="EMBL" id="KAG9344000.1"/>
    </source>
</evidence>
<dbReference type="SMART" id="SM01411">
    <property type="entry name" value="Ephrin_rec_like"/>
    <property type="match status" value="3"/>
</dbReference>
<dbReference type="OrthoDB" id="439917at2759"/>
<sequence length="358" mass="38435">MKGLFSCSDRIHSRNMGRYLGPFSVIATACLLGMVVGQTTLIPAVTNATVIENVTVVTTQIPLSTTPPGCSVFNTSSCEVCSPGTYYDNETLLCSCCPEPGLCMIPGACLPCERGFYQPLTGQLRCLPCSLGSYSNITGSPVCQSCLPGSFSNTTGSESCRNCAPGFYSSGLNSTSCDPCPQGTYCNTSRCPTCQLCPVGTESLHSAAKECTPCRPGMHKTARQAMCQICSSGFYQIRWGQETCNICPDNHYCPSPDINPIQCPNDAFCPEGSIAPGYCMETFFRKAGETCELAPVTIALLVIGGGMALLFLVLVVLRRRRETDGELSLSRAPLLHKERHPSRFYGVPCDTEPVYAGW</sequence>
<name>A0A8T2NXF1_9TELE</name>
<evidence type="ECO:0000313" key="5">
    <source>
        <dbReference type="Proteomes" id="UP000824540"/>
    </source>
</evidence>
<accession>A0A8T2NXF1</accession>
<dbReference type="PROSITE" id="PS51257">
    <property type="entry name" value="PROKAR_LIPOPROTEIN"/>
    <property type="match status" value="1"/>
</dbReference>
<organism evidence="4 5">
    <name type="scientific">Albula glossodonta</name>
    <name type="common">roundjaw bonefish</name>
    <dbReference type="NCBI Taxonomy" id="121402"/>
    <lineage>
        <taxon>Eukaryota</taxon>
        <taxon>Metazoa</taxon>
        <taxon>Chordata</taxon>
        <taxon>Craniata</taxon>
        <taxon>Vertebrata</taxon>
        <taxon>Euteleostomi</taxon>
        <taxon>Actinopterygii</taxon>
        <taxon>Neopterygii</taxon>
        <taxon>Teleostei</taxon>
        <taxon>Albuliformes</taxon>
        <taxon>Albulidae</taxon>
        <taxon>Albula</taxon>
    </lineage>
</organism>
<dbReference type="PANTHER" id="PTHR46967">
    <property type="entry name" value="INSULIN-LIKE GROWTH FACTOR BINDING PROTEIN,N-TERMINAL"/>
    <property type="match status" value="1"/>
</dbReference>
<keyword evidence="2" id="KW-0472">Membrane</keyword>
<dbReference type="InterPro" id="IPR001368">
    <property type="entry name" value="TNFR/NGFR_Cys_rich_reg"/>
</dbReference>
<dbReference type="AlphaFoldDB" id="A0A8T2NXF1"/>
<gene>
    <name evidence="4" type="ORF">JZ751_012476</name>
</gene>
<comment type="caution">
    <text evidence="1">Lacks conserved residue(s) required for the propagation of feature annotation.</text>
</comment>
<dbReference type="InterPro" id="IPR011641">
    <property type="entry name" value="Tyr-kin_ephrin_A/B_rcpt-like"/>
</dbReference>
<reference evidence="4" key="1">
    <citation type="thesis" date="2021" institute="BYU ScholarsArchive" country="Provo, UT, USA">
        <title>Applications of and Algorithms for Genome Assembly and Genomic Analyses with an Emphasis on Marine Teleosts.</title>
        <authorList>
            <person name="Pickett B.D."/>
        </authorList>
    </citation>
    <scope>NUCLEOTIDE SEQUENCE</scope>
    <source>
        <strain evidence="4">HI-2016</strain>
    </source>
</reference>
<keyword evidence="2" id="KW-0812">Transmembrane</keyword>
<dbReference type="Proteomes" id="UP000824540">
    <property type="component" value="Unassembled WGS sequence"/>
</dbReference>
<dbReference type="Pfam" id="PF07699">
    <property type="entry name" value="Ephrin_rec_like"/>
    <property type="match status" value="2"/>
</dbReference>
<feature type="repeat" description="TNFR-Cys" evidence="1">
    <location>
        <begin position="179"/>
        <end position="227"/>
    </location>
</feature>
<evidence type="ECO:0000256" key="2">
    <source>
        <dbReference type="SAM" id="Phobius"/>
    </source>
</evidence>
<feature type="domain" description="TNFR-Cys" evidence="3">
    <location>
        <begin position="179"/>
        <end position="227"/>
    </location>
</feature>
<dbReference type="SUPFAM" id="SSF57184">
    <property type="entry name" value="Growth factor receptor domain"/>
    <property type="match status" value="1"/>
</dbReference>
<comment type="caution">
    <text evidence="4">The sequence shown here is derived from an EMBL/GenBank/DDBJ whole genome shotgun (WGS) entry which is preliminary data.</text>
</comment>